<evidence type="ECO:0000256" key="1">
    <source>
        <dbReference type="ARBA" id="ARBA00004138"/>
    </source>
</evidence>
<keyword evidence="8" id="KW-0966">Cell projection</keyword>
<accession>A0A7S3QWW0</accession>
<evidence type="ECO:0000256" key="7">
    <source>
        <dbReference type="ARBA" id="ARBA00023212"/>
    </source>
</evidence>
<organism evidence="10">
    <name type="scientific">Dunaliella tertiolecta</name>
    <name type="common">Green alga</name>
    <dbReference type="NCBI Taxonomy" id="3047"/>
    <lineage>
        <taxon>Eukaryota</taxon>
        <taxon>Viridiplantae</taxon>
        <taxon>Chlorophyta</taxon>
        <taxon>core chlorophytes</taxon>
        <taxon>Chlorophyceae</taxon>
        <taxon>CS clade</taxon>
        <taxon>Chlamydomonadales</taxon>
        <taxon>Dunaliellaceae</taxon>
        <taxon>Dunaliella</taxon>
    </lineage>
</organism>
<comment type="subcellular location">
    <subcellularLocation>
        <location evidence="1">Cell projection</location>
        <location evidence="1">Cilium</location>
    </subcellularLocation>
    <subcellularLocation>
        <location evidence="2">Cytoplasm</location>
        <location evidence="2">Cytoskeleton</location>
    </subcellularLocation>
</comment>
<evidence type="ECO:0000313" key="10">
    <source>
        <dbReference type="EMBL" id="CAE0495722.1"/>
    </source>
</evidence>
<keyword evidence="4" id="KW-0853">WD repeat</keyword>
<dbReference type="PANTHER" id="PTHR14885">
    <property type="entry name" value="CILIA- AND FLAGELLA-ASSOCIATED PROTEIN 43-RELATED"/>
    <property type="match status" value="1"/>
</dbReference>
<dbReference type="EMBL" id="HBIP01018303">
    <property type="protein sequence ID" value="CAE0495722.1"/>
    <property type="molecule type" value="Transcribed_RNA"/>
</dbReference>
<evidence type="ECO:0000256" key="6">
    <source>
        <dbReference type="ARBA" id="ARBA00023054"/>
    </source>
</evidence>
<feature type="coiled-coil region" evidence="9">
    <location>
        <begin position="16"/>
        <end position="43"/>
    </location>
</feature>
<reference evidence="10" key="1">
    <citation type="submission" date="2021-01" db="EMBL/GenBank/DDBJ databases">
        <authorList>
            <person name="Corre E."/>
            <person name="Pelletier E."/>
            <person name="Niang G."/>
            <person name="Scheremetjew M."/>
            <person name="Finn R."/>
            <person name="Kale V."/>
            <person name="Holt S."/>
            <person name="Cochrane G."/>
            <person name="Meng A."/>
            <person name="Brown T."/>
            <person name="Cohen L."/>
        </authorList>
    </citation>
    <scope>NUCLEOTIDE SEQUENCE</scope>
    <source>
        <strain evidence="10">CCMP1320</strain>
    </source>
</reference>
<evidence type="ECO:0000256" key="8">
    <source>
        <dbReference type="ARBA" id="ARBA00023273"/>
    </source>
</evidence>
<evidence type="ECO:0000256" key="5">
    <source>
        <dbReference type="ARBA" id="ARBA00022737"/>
    </source>
</evidence>
<gene>
    <name evidence="10" type="ORF">DTER00134_LOCUS10795</name>
</gene>
<evidence type="ECO:0000256" key="2">
    <source>
        <dbReference type="ARBA" id="ARBA00004245"/>
    </source>
</evidence>
<dbReference type="Pfam" id="PF25828">
    <property type="entry name" value="CC_Cfap43"/>
    <property type="match status" value="1"/>
</dbReference>
<dbReference type="AlphaFoldDB" id="A0A7S3QWW0"/>
<evidence type="ECO:0000256" key="9">
    <source>
        <dbReference type="SAM" id="Coils"/>
    </source>
</evidence>
<keyword evidence="7" id="KW-0206">Cytoskeleton</keyword>
<evidence type="ECO:0000256" key="3">
    <source>
        <dbReference type="ARBA" id="ARBA00022490"/>
    </source>
</evidence>
<dbReference type="GO" id="GO:0060271">
    <property type="term" value="P:cilium assembly"/>
    <property type="evidence" value="ECO:0007669"/>
    <property type="project" value="TreeGrafter"/>
</dbReference>
<protein>
    <submittedName>
        <fullName evidence="10">Uncharacterized protein</fullName>
    </submittedName>
</protein>
<proteinExistence type="predicted"/>
<evidence type="ECO:0000256" key="4">
    <source>
        <dbReference type="ARBA" id="ARBA00022574"/>
    </source>
</evidence>
<name>A0A7S3QWW0_DUNTE</name>
<keyword evidence="3" id="KW-0963">Cytoplasm</keyword>
<sequence length="171" mass="18871">MFREGEAAASGTAAAAAAETSNLEALGKQIEKLHKKATQERLRELKLINMEIMERTNRNAEIGRHLTGLGQVVEEQRRLRASMGSMDDGVRRMRSLVTHKKLKDIALAQADEVRALAAELDHLRQHTYPTFVEPSLAGVADVRVDPQRASLRAPGGSLRGKHLTKSLGRLF</sequence>
<keyword evidence="5" id="KW-0677">Repeat</keyword>
<dbReference type="GO" id="GO:0005930">
    <property type="term" value="C:axoneme"/>
    <property type="evidence" value="ECO:0007669"/>
    <property type="project" value="TreeGrafter"/>
</dbReference>
<dbReference type="PANTHER" id="PTHR14885:SF1">
    <property type="entry name" value="CILIA- AND FLAGELLA-ASSOCIATED PROTEIN 43"/>
    <property type="match status" value="1"/>
</dbReference>
<keyword evidence="6 9" id="KW-0175">Coiled coil</keyword>